<dbReference type="Pfam" id="PF01556">
    <property type="entry name" value="DnaJ_C"/>
    <property type="match status" value="1"/>
</dbReference>
<keyword evidence="1 6" id="KW-0479">Metal-binding</keyword>
<evidence type="ECO:0000256" key="2">
    <source>
        <dbReference type="ARBA" id="ARBA00022737"/>
    </source>
</evidence>
<feature type="signal peptide" evidence="7">
    <location>
        <begin position="1"/>
        <end position="21"/>
    </location>
</feature>
<dbReference type="InterPro" id="IPR044713">
    <property type="entry name" value="DNJA1/2-like"/>
</dbReference>
<dbReference type="CDD" id="cd10747">
    <property type="entry name" value="DnaJ_C"/>
    <property type="match status" value="1"/>
</dbReference>
<evidence type="ECO:0000256" key="1">
    <source>
        <dbReference type="ARBA" id="ARBA00022723"/>
    </source>
</evidence>
<proteinExistence type="predicted"/>
<dbReference type="InterPro" id="IPR001623">
    <property type="entry name" value="DnaJ_domain"/>
</dbReference>
<dbReference type="OMA" id="KWHEDGD"/>
<keyword evidence="7" id="KW-0732">Signal</keyword>
<feature type="zinc finger region" description="CR-type" evidence="6">
    <location>
        <begin position="152"/>
        <end position="235"/>
    </location>
</feature>
<dbReference type="SUPFAM" id="SSF57938">
    <property type="entry name" value="DnaJ/Hsp40 cysteine-rich domain"/>
    <property type="match status" value="1"/>
</dbReference>
<evidence type="ECO:0000259" key="8">
    <source>
        <dbReference type="PROSITE" id="PS50076"/>
    </source>
</evidence>
<evidence type="ECO:0000256" key="7">
    <source>
        <dbReference type="SAM" id="SignalP"/>
    </source>
</evidence>
<evidence type="ECO:0000313" key="11">
    <source>
        <dbReference type="Proteomes" id="UP000000702"/>
    </source>
</evidence>
<dbReference type="AlphaFoldDB" id="F9WH58"/>
<dbReference type="Proteomes" id="UP000000702">
    <property type="component" value="Unassembled WGS sequence"/>
</dbReference>
<feature type="domain" description="CR-type" evidence="9">
    <location>
        <begin position="152"/>
        <end position="235"/>
    </location>
</feature>
<dbReference type="InterPro" id="IPR018253">
    <property type="entry name" value="DnaJ_domain_CS"/>
</dbReference>
<feature type="chain" id="PRO_5003390380" evidence="7">
    <location>
        <begin position="22"/>
        <end position="380"/>
    </location>
</feature>
<feature type="domain" description="J" evidence="8">
    <location>
        <begin position="32"/>
        <end position="98"/>
    </location>
</feature>
<dbReference type="InterPro" id="IPR002939">
    <property type="entry name" value="DnaJ_C"/>
</dbReference>
<dbReference type="InterPro" id="IPR001305">
    <property type="entry name" value="HSP_DnaJ_Cys-rich_dom"/>
</dbReference>
<dbReference type="SUPFAM" id="SSF49493">
    <property type="entry name" value="HSP40/DnaJ peptide-binding domain"/>
    <property type="match status" value="2"/>
</dbReference>
<keyword evidence="5" id="KW-0143">Chaperone</keyword>
<dbReference type="CDD" id="cd10719">
    <property type="entry name" value="DnaJ_zf"/>
    <property type="match status" value="1"/>
</dbReference>
<dbReference type="FunFam" id="2.10.230.10:FF:000002">
    <property type="entry name" value="Molecular chaperone DnaJ"/>
    <property type="match status" value="1"/>
</dbReference>
<dbReference type="PANTHER" id="PTHR43888">
    <property type="entry name" value="DNAJ-LIKE-2, ISOFORM A-RELATED"/>
    <property type="match status" value="1"/>
</dbReference>
<dbReference type="Pfam" id="PF00226">
    <property type="entry name" value="DnaJ"/>
    <property type="match status" value="1"/>
</dbReference>
<organism evidence="10 11">
    <name type="scientific">Trypanosoma congolense (strain IL3000)</name>
    <dbReference type="NCBI Taxonomy" id="1068625"/>
    <lineage>
        <taxon>Eukaryota</taxon>
        <taxon>Discoba</taxon>
        <taxon>Euglenozoa</taxon>
        <taxon>Kinetoplastea</taxon>
        <taxon>Metakinetoplastina</taxon>
        <taxon>Trypanosomatida</taxon>
        <taxon>Trypanosomatidae</taxon>
        <taxon>Trypanosoma</taxon>
        <taxon>Nannomonas</taxon>
    </lineage>
</organism>
<dbReference type="GO" id="GO:0051082">
    <property type="term" value="F:unfolded protein binding"/>
    <property type="evidence" value="ECO:0007669"/>
    <property type="project" value="InterPro"/>
</dbReference>
<reference evidence="10 11" key="2">
    <citation type="journal article" date="2012" name="Proc. Natl. Acad. Sci. U.S.A.">
        <title>Antigenic diversity is generated by distinct evolutionary mechanisms in African trypanosome species.</title>
        <authorList>
            <person name="Jackson A.P."/>
            <person name="Berry A."/>
            <person name="Aslett M."/>
            <person name="Allison H.C."/>
            <person name="Burton P."/>
            <person name="Vavrova-Anderson J."/>
            <person name="Brown R."/>
            <person name="Browne H."/>
            <person name="Corton N."/>
            <person name="Hauser H."/>
            <person name="Gamble J."/>
            <person name="Gilderthorp R."/>
            <person name="Marcello L."/>
            <person name="McQuillan J."/>
            <person name="Otto T.D."/>
            <person name="Quail M.A."/>
            <person name="Sanders M.J."/>
            <person name="van Tonder A."/>
            <person name="Ginger M.L."/>
            <person name="Field M.C."/>
            <person name="Barry J.D."/>
            <person name="Hertz-Fowler C."/>
            <person name="Berriman M."/>
        </authorList>
    </citation>
    <scope>NUCLEOTIDE SEQUENCE [LARGE SCALE GENOMIC DNA]</scope>
    <source>
        <strain evidence="10 11">IL3000</strain>
    </source>
</reference>
<dbReference type="SMART" id="SM00271">
    <property type="entry name" value="DnaJ"/>
    <property type="match status" value="1"/>
</dbReference>
<evidence type="ECO:0000256" key="5">
    <source>
        <dbReference type="ARBA" id="ARBA00023186"/>
    </source>
</evidence>
<dbReference type="Pfam" id="PF00684">
    <property type="entry name" value="DnaJ_CXXCXGXG"/>
    <property type="match status" value="1"/>
</dbReference>
<dbReference type="Gene3D" id="1.10.287.110">
    <property type="entry name" value="DnaJ domain"/>
    <property type="match status" value="1"/>
</dbReference>
<dbReference type="Gene3D" id="2.10.230.10">
    <property type="entry name" value="Heat shock protein DnaJ, cysteine-rich domain"/>
    <property type="match status" value="1"/>
</dbReference>
<reference evidence="11" key="1">
    <citation type="submission" date="2011-07" db="EMBL/GenBank/DDBJ databases">
        <title>Divergent evolution of antigenic variation in African trypanosomes.</title>
        <authorList>
            <person name="Jackson A.P."/>
            <person name="Berry A."/>
            <person name="Allison H.C."/>
            <person name="Burton P."/>
            <person name="Anderson J."/>
            <person name="Aslett M."/>
            <person name="Brown R."/>
            <person name="Corton N."/>
            <person name="Harris D."/>
            <person name="Hauser H."/>
            <person name="Gamble J."/>
            <person name="Gilderthorp R."/>
            <person name="McQuillan J."/>
            <person name="Quail M.A."/>
            <person name="Sanders M."/>
            <person name="Van Tonder A."/>
            <person name="Ginger M.L."/>
            <person name="Donelson J.E."/>
            <person name="Field M.C."/>
            <person name="Barry J.D."/>
            <person name="Berriman M."/>
            <person name="Hertz-Fowler C."/>
        </authorList>
    </citation>
    <scope>NUCLEOTIDE SEQUENCE [LARGE SCALE GENOMIC DNA]</scope>
    <source>
        <strain evidence="11">IL3000</strain>
    </source>
</reference>
<accession>F9WH58</accession>
<dbReference type="SUPFAM" id="SSF46565">
    <property type="entry name" value="Chaperone J-domain"/>
    <property type="match status" value="1"/>
</dbReference>
<evidence type="ECO:0000259" key="9">
    <source>
        <dbReference type="PROSITE" id="PS51188"/>
    </source>
</evidence>
<keyword evidence="4 6" id="KW-0862">Zinc</keyword>
<keyword evidence="3 6" id="KW-0863">Zinc-finger</keyword>
<dbReference type="InterPro" id="IPR036869">
    <property type="entry name" value="J_dom_sf"/>
</dbReference>
<dbReference type="PROSITE" id="PS50076">
    <property type="entry name" value="DNAJ_2"/>
    <property type="match status" value="1"/>
</dbReference>
<dbReference type="GO" id="GO:0008270">
    <property type="term" value="F:zinc ion binding"/>
    <property type="evidence" value="ECO:0007669"/>
    <property type="project" value="UniProtKB-KW"/>
</dbReference>
<dbReference type="PROSITE" id="PS00636">
    <property type="entry name" value="DNAJ_1"/>
    <property type="match status" value="1"/>
</dbReference>
<dbReference type="InterPro" id="IPR008971">
    <property type="entry name" value="HSP40/DnaJ_pept-bd"/>
</dbReference>
<keyword evidence="11" id="KW-1185">Reference proteome</keyword>
<evidence type="ECO:0000256" key="6">
    <source>
        <dbReference type="PROSITE-ProRule" id="PRU00546"/>
    </source>
</evidence>
<dbReference type="PROSITE" id="PS51188">
    <property type="entry name" value="ZF_CR"/>
    <property type="match status" value="1"/>
</dbReference>
<dbReference type="GO" id="GO:0006457">
    <property type="term" value="P:protein folding"/>
    <property type="evidence" value="ECO:0007669"/>
    <property type="project" value="InterPro"/>
</dbReference>
<protein>
    <submittedName>
        <fullName evidence="10">WGS project CAEQ00000000 data, annotated contig 597</fullName>
    </submittedName>
</protein>
<dbReference type="FunFam" id="2.60.260.20:FF:000013">
    <property type="entry name" value="DnaJ subfamily B member 11"/>
    <property type="match status" value="1"/>
</dbReference>
<name>F9WH58_TRYCI</name>
<dbReference type="EMBL" id="CAEQ01002378">
    <property type="protein sequence ID" value="CCD16647.1"/>
    <property type="molecule type" value="Genomic_DNA"/>
</dbReference>
<dbReference type="VEuPathDB" id="TriTrypDB:TcIL3000_0_15550"/>
<dbReference type="Gene3D" id="2.60.260.20">
    <property type="entry name" value="Urease metallochaperone UreE, N-terminal domain"/>
    <property type="match status" value="2"/>
</dbReference>
<dbReference type="GO" id="GO:0030544">
    <property type="term" value="F:Hsp70 protein binding"/>
    <property type="evidence" value="ECO:0007669"/>
    <property type="project" value="InterPro"/>
</dbReference>
<sequence length="380" mass="42905">MWVVRDPVTLSAWIFISVTLAITVVGGDEEEDFYEILGLEKEREDASERDIKSSWRKLSKKHHPDLAGESQRVRYQRIQRAYEVLGDRRKRKIYDILGVEGLKKYERPDEGQRMNQGIFSTFFSFVGGSGGNDRGEDEEVTLLVPLEDMYNGAAHTVRMPRMKICRKCRGTGAKSKEDYQQCPYCRGSGRMVRRVQIVPGFVQQVEHVCDHCEGRGRVIKKVCPVCGGHRVVQGTSSISIDIEQGTPDKHKLTYELEADQKPNQVPGDIVFTITTLPHPRFVRVSSGKPDKPDGLATTVELTLREALLGFNKTLEHLDGRVLSLTETGITKHGAVRRYAGEGMPRHHVPSERGSLRVVYEVHLPTSLTEEQRRVIEQALG</sequence>
<comment type="caution">
    <text evidence="10">The sequence shown here is derived from an EMBL/GenBank/DDBJ whole genome shotgun (WGS) entry which is preliminary data.</text>
</comment>
<keyword evidence="2" id="KW-0677">Repeat</keyword>
<evidence type="ECO:0000313" key="10">
    <source>
        <dbReference type="EMBL" id="CCD16647.1"/>
    </source>
</evidence>
<evidence type="ECO:0000256" key="4">
    <source>
        <dbReference type="ARBA" id="ARBA00022833"/>
    </source>
</evidence>
<evidence type="ECO:0000256" key="3">
    <source>
        <dbReference type="ARBA" id="ARBA00022771"/>
    </source>
</evidence>
<gene>
    <name evidence="10" type="ORF">TCIL3000_0_15550</name>
</gene>
<dbReference type="InterPro" id="IPR036410">
    <property type="entry name" value="HSP_DnaJ_Cys-rich_dom_sf"/>
</dbReference>
<dbReference type="CDD" id="cd06257">
    <property type="entry name" value="DnaJ"/>
    <property type="match status" value="1"/>
</dbReference>